<dbReference type="EMBL" id="BAABME010035236">
    <property type="protein sequence ID" value="GAA0158375.1"/>
    <property type="molecule type" value="Genomic_DNA"/>
</dbReference>
<dbReference type="PANTHER" id="PTHR46067:SF16">
    <property type="entry name" value="N-ACETYLTRANSFERASE DOMAIN-CONTAINING PROTEIN"/>
    <property type="match status" value="1"/>
</dbReference>
<dbReference type="InterPro" id="IPR000182">
    <property type="entry name" value="GNAT_dom"/>
</dbReference>
<dbReference type="Gene3D" id="3.40.630.30">
    <property type="match status" value="1"/>
</dbReference>
<protein>
    <submittedName>
        <fullName evidence="2">Acyltransferase</fullName>
    </submittedName>
</protein>
<accession>A0AAV3Q6V8</accession>
<gene>
    <name evidence="2" type="ORF">LIER_43444</name>
</gene>
<feature type="domain" description="N-acetyltransferase" evidence="1">
    <location>
        <begin position="6"/>
        <end position="158"/>
    </location>
</feature>
<dbReference type="Proteomes" id="UP001454036">
    <property type="component" value="Unassembled WGS sequence"/>
</dbReference>
<sequence length="172" mass="19491">MDLYDVSLRPFRLTDANDLFSWAGDDQVTRSIRWKTLTSIEEATTFIREVCIPHPWRRSICVNDRSIGFVSIYPGSGDDRCRADIGYALSVEFWGRGIATMAVKLAVPQVFRDFPDVIRLQAYVDVENKASQRVLEKAGFVKEGVLRKYSYIKGKLLDLVVLSVLSNDAIPL</sequence>
<proteinExistence type="predicted"/>
<dbReference type="PROSITE" id="PS51186">
    <property type="entry name" value="GNAT"/>
    <property type="match status" value="1"/>
</dbReference>
<dbReference type="SUPFAM" id="SSF55729">
    <property type="entry name" value="Acyl-CoA N-acyltransferases (Nat)"/>
    <property type="match status" value="1"/>
</dbReference>
<evidence type="ECO:0000313" key="3">
    <source>
        <dbReference type="Proteomes" id="UP001454036"/>
    </source>
</evidence>
<reference evidence="2 3" key="1">
    <citation type="submission" date="2024-01" db="EMBL/GenBank/DDBJ databases">
        <title>The complete chloroplast genome sequence of Lithospermum erythrorhizon: insights into the phylogenetic relationship among Boraginaceae species and the maternal lineages of purple gromwells.</title>
        <authorList>
            <person name="Okada T."/>
            <person name="Watanabe K."/>
        </authorList>
    </citation>
    <scope>NUCLEOTIDE SEQUENCE [LARGE SCALE GENOMIC DNA]</scope>
</reference>
<dbReference type="InterPro" id="IPR016181">
    <property type="entry name" value="Acyl_CoA_acyltransferase"/>
</dbReference>
<comment type="caution">
    <text evidence="2">The sequence shown here is derived from an EMBL/GenBank/DDBJ whole genome shotgun (WGS) entry which is preliminary data.</text>
</comment>
<keyword evidence="2" id="KW-0808">Transferase</keyword>
<name>A0AAV3Q6V8_LITER</name>
<evidence type="ECO:0000259" key="1">
    <source>
        <dbReference type="PROSITE" id="PS51186"/>
    </source>
</evidence>
<dbReference type="Pfam" id="PF13302">
    <property type="entry name" value="Acetyltransf_3"/>
    <property type="match status" value="1"/>
</dbReference>
<organism evidence="2 3">
    <name type="scientific">Lithospermum erythrorhizon</name>
    <name type="common">Purple gromwell</name>
    <name type="synonym">Lithospermum officinale var. erythrorhizon</name>
    <dbReference type="NCBI Taxonomy" id="34254"/>
    <lineage>
        <taxon>Eukaryota</taxon>
        <taxon>Viridiplantae</taxon>
        <taxon>Streptophyta</taxon>
        <taxon>Embryophyta</taxon>
        <taxon>Tracheophyta</taxon>
        <taxon>Spermatophyta</taxon>
        <taxon>Magnoliopsida</taxon>
        <taxon>eudicotyledons</taxon>
        <taxon>Gunneridae</taxon>
        <taxon>Pentapetalae</taxon>
        <taxon>asterids</taxon>
        <taxon>lamiids</taxon>
        <taxon>Boraginales</taxon>
        <taxon>Boraginaceae</taxon>
        <taxon>Boraginoideae</taxon>
        <taxon>Lithospermeae</taxon>
        <taxon>Lithospermum</taxon>
    </lineage>
</organism>
<dbReference type="PANTHER" id="PTHR46067">
    <property type="entry name" value="ACYL-COA N-ACYLTRANSFERASES (NAT) SUPERFAMILY PROTEIN"/>
    <property type="match status" value="1"/>
</dbReference>
<keyword evidence="2" id="KW-0012">Acyltransferase</keyword>
<evidence type="ECO:0000313" key="2">
    <source>
        <dbReference type="EMBL" id="GAA0158375.1"/>
    </source>
</evidence>
<dbReference type="AlphaFoldDB" id="A0AAV3Q6V8"/>
<keyword evidence="3" id="KW-1185">Reference proteome</keyword>
<dbReference type="GO" id="GO:0016747">
    <property type="term" value="F:acyltransferase activity, transferring groups other than amino-acyl groups"/>
    <property type="evidence" value="ECO:0007669"/>
    <property type="project" value="InterPro"/>
</dbReference>